<comment type="caution">
    <text evidence="1">The sequence shown here is derived from an EMBL/GenBank/DDBJ whole genome shotgun (WGS) entry which is preliminary data.</text>
</comment>
<sequence>MAPSNTGRVDLIIAQLSDPFTDLTDIKSKIQAAAELREIFDTSQLNDYQGFLSKLISAVIHVLDNKQQTFCDFSLEQKLHENILNLLHRLPLNEMFRPYAANIMQVLMKLLHADNEENAILCLKIMIDLHRNFKQNLEEYVQPFLDFVLEVFKNMPQVVEESFSSNNSSKSSPSSANTKLSPGPFPSTNNLETEDTASSPIRKSKYSFRVLTECPIIVVLLFQSHKQVISTNLPAFVSAIIDMLSLQASPQAEEHLIAASKNEIFTGVSPNISNKSLFGEFIIAQIKTMSFLAYVLRGFTATMKKYQNKIPEFCVRILKDCPPEISSARKELLVATRHILATDFRNAFVKKIDLLLDQRVLIGEGVTVHETLRPLAYSMLADLIHHVRSELNAKQISQTIRVYSANLHDWTLAISIQTMSAKLLLNMIDRIMKLPQHSEGRQLLIIILDSFAKKLKELNQLYPFLRHKQFLNDTLKSENTKQTQELESTKYIDIENTLDLQCLNPIEPSFSTFNLSLSPLKDARVLFKNLIIGLKPILFGLKSCNPLSICPLSNMQQWNDVVRGLDAFDVSLFIKIFHEGCKGFIYYKNETEKNGYDIKSKDKLTPMDSSITINIPSTREEKDVIEAFATIFMHIDLAVFQEIFQAQLPIFFEQVLENPSLLHIPQFFLTNDNTSSGFVGILLLFLKSKLKEVGTDNTPRTLVLLRFFKLAFMAVTMFPDSNETIIRPHLSYFIIQSFKLSKTAAQPMNYFLLLRSLFRSIGGGRFELLYKEVLPLLQVILEYLNNLIQSSRKPSERDLFVELCLTVPVRLSVLLPYLNYLMRPLVLALRPGSDQVSQGLRTLELCIDNLTQDFLDPILAPVVDDLMAALWEHLKPLPYNHQHSHTTLRILGKLGGRNRKFIMGPKNLNYKWDLESHPRILIYLHGSNKPQIFRPTLYIDLSVDTIKDSRADLSHKKYAYQFLSSIVKLFLSSNEFPHKFGELLRKQIKVIVSGDPSSFFKTLIEDDKMDINEDICSKNRVPNASNISVHEALWKKALLGCFYAVSIEELKSDIKEFIINLCRHLTFLELQQTYKETQIRSREFSIQTFDNLQGYFIEIFWRFDGIRDNIALSIWSPLPSTVRASPVHLSSHPDGKKIAYASNKSIYLRDIDNPVNTVQYRGHRAQTTVAKFSPSGYYVASGDSQGNVRIWDCVGEENVLKLETKAISGRINDLTWDGESKRIIAVGDGHNRFGHAFTFDTGNSVGEIIGHSEIANAVSIRSQRPYRAVTVSDDTSTVFYHGVPFIYHSITRNHKKYVHDVAFSPDGSFFCTVGGDSKIIIYDGKNGTMIKEFPNKDGHRGSIFSVSWSPDSRCLLTSSADHTCKIWDIETQKVTETWVFSEIVSVPDQQVGNVWTSSDKIISLSFSGDLNYLSRSQKKPIRVIQGHQKSITAGGLSENGSTFFTASYDGLVCGWDVSTGSAKSIKDGQNHTNQVVQILPYHEKMLSIGMDDTLRTLDTKLLIYEGNPIQTKSFPKGLTYIQGKSDFKVIVTVSDIQVFENDKRILLNDTPFQPSSTDGNKTNHEFAVGSEVNGDVYIFEFDPDKKMIVEVDKISVNRFAITSLAYSPNGKYLAVGDGSGKIILYDAKTKQIVTNLWIFHVGKITSISWNPASTHICSVSLDTHLYVYSVSDPDKYLVVKNAHLGGASAVVWLSDDQILSAGADACVKQWKDKLFYPLKYSLY</sequence>
<evidence type="ECO:0000313" key="2">
    <source>
        <dbReference type="Proteomes" id="UP000768646"/>
    </source>
</evidence>
<protein>
    <submittedName>
        <fullName evidence="1">Uncharacterized protein</fullName>
    </submittedName>
</protein>
<organism evidence="1 2">
    <name type="scientific">Pneumocystis oryctolagi</name>
    <dbReference type="NCBI Taxonomy" id="42067"/>
    <lineage>
        <taxon>Eukaryota</taxon>
        <taxon>Fungi</taxon>
        <taxon>Dikarya</taxon>
        <taxon>Ascomycota</taxon>
        <taxon>Taphrinomycotina</taxon>
        <taxon>Pneumocystomycetes</taxon>
        <taxon>Pneumocystaceae</taxon>
        <taxon>Pneumocystis</taxon>
    </lineage>
</organism>
<proteinExistence type="predicted"/>
<keyword evidence="2" id="KW-1185">Reference proteome</keyword>
<name>A0ACB7CG59_9ASCO</name>
<dbReference type="EMBL" id="JABTEG010000001">
    <property type="protein sequence ID" value="KAG4306575.1"/>
    <property type="molecule type" value="Genomic_DNA"/>
</dbReference>
<evidence type="ECO:0000313" key="1">
    <source>
        <dbReference type="EMBL" id="KAG4306575.1"/>
    </source>
</evidence>
<reference evidence="1 2" key="1">
    <citation type="journal article" date="2021" name="Commun. Biol.">
        <title>Genomic insights into the host specific adaptation of the Pneumocystis genus.</title>
        <authorList>
            <person name="Cisse O.H."/>
            <person name="Ma L."/>
            <person name="Dekker J.P."/>
            <person name="Khil P.P."/>
            <person name="Youn J.-H."/>
            <person name="Brenchley J.M."/>
            <person name="Blair R."/>
            <person name="Pahar B."/>
            <person name="Chabe M."/>
            <person name="Van Rompay K.K.A."/>
            <person name="Keesler R."/>
            <person name="Sukura A."/>
            <person name="Hirsch V."/>
            <person name="Kutty G."/>
            <person name="Liu Y."/>
            <person name="Peng L."/>
            <person name="Chen J."/>
            <person name="Song J."/>
            <person name="Weissenbacher-Lang C."/>
            <person name="Xu J."/>
            <person name="Upham N.S."/>
            <person name="Stajich J.E."/>
            <person name="Cuomo C.A."/>
            <person name="Cushion M.T."/>
            <person name="Kovacs J.A."/>
        </authorList>
    </citation>
    <scope>NUCLEOTIDE SEQUENCE [LARGE SCALE GENOMIC DNA]</scope>
    <source>
        <strain evidence="1 2">RABM</strain>
    </source>
</reference>
<dbReference type="Proteomes" id="UP000768646">
    <property type="component" value="Unassembled WGS sequence"/>
</dbReference>
<accession>A0ACB7CG59</accession>
<gene>
    <name evidence="1" type="ORF">PORY_000563</name>
</gene>